<name>A0A0K1QQK1_PSEFL</name>
<proteinExistence type="predicted"/>
<dbReference type="Proteomes" id="UP000017175">
    <property type="component" value="Chromosome"/>
</dbReference>
<dbReference type="RefSeq" id="WP_017337805.1">
    <property type="nucleotide sequence ID" value="NZ_CP010945.1"/>
</dbReference>
<feature type="coiled-coil region" evidence="1">
    <location>
        <begin position="256"/>
        <end position="283"/>
    </location>
</feature>
<dbReference type="EMBL" id="CP010945">
    <property type="protein sequence ID" value="AKV07993.1"/>
    <property type="molecule type" value="Genomic_DNA"/>
</dbReference>
<dbReference type="InterPro" id="IPR011604">
    <property type="entry name" value="PDDEXK-like_dom_sf"/>
</dbReference>
<dbReference type="OrthoDB" id="46225at2"/>
<evidence type="ECO:0000313" key="3">
    <source>
        <dbReference type="EMBL" id="AKV07993.1"/>
    </source>
</evidence>
<dbReference type="SUPFAM" id="SSF52980">
    <property type="entry name" value="Restriction endonuclease-like"/>
    <property type="match status" value="1"/>
</dbReference>
<dbReference type="eggNOG" id="COG5377">
    <property type="taxonomic scope" value="Bacteria"/>
</dbReference>
<dbReference type="AlphaFoldDB" id="A0A0K1QQK1"/>
<dbReference type="NCBIfam" id="TIGR03033">
    <property type="entry name" value="phage_rel_nuc"/>
    <property type="match status" value="1"/>
</dbReference>
<gene>
    <name evidence="3" type="ORF">B723_16900</name>
</gene>
<dbReference type="PANTHER" id="PTHR46609">
    <property type="entry name" value="EXONUCLEASE, PHAGE-TYPE/RECB, C-TERMINAL DOMAIN-CONTAINING PROTEIN"/>
    <property type="match status" value="1"/>
</dbReference>
<evidence type="ECO:0000313" key="4">
    <source>
        <dbReference type="Proteomes" id="UP000017175"/>
    </source>
</evidence>
<dbReference type="InterPro" id="IPR017482">
    <property type="entry name" value="Lambda-type_endonuclease"/>
</dbReference>
<dbReference type="InterPro" id="IPR011335">
    <property type="entry name" value="Restrct_endonuc-II-like"/>
</dbReference>
<protein>
    <submittedName>
        <fullName evidence="3">Alkaline phosphatase</fullName>
    </submittedName>
</protein>
<organism evidence="3 4">
    <name type="scientific">Pseudomonas fluorescens NCIMB 11764</name>
    <dbReference type="NCBI Taxonomy" id="1221522"/>
    <lineage>
        <taxon>Bacteria</taxon>
        <taxon>Pseudomonadati</taxon>
        <taxon>Pseudomonadota</taxon>
        <taxon>Gammaproteobacteria</taxon>
        <taxon>Pseudomonadales</taxon>
        <taxon>Pseudomonadaceae</taxon>
        <taxon>Pseudomonas</taxon>
    </lineage>
</organism>
<evidence type="ECO:0000256" key="1">
    <source>
        <dbReference type="SAM" id="Coils"/>
    </source>
</evidence>
<dbReference type="InterPro" id="IPR019080">
    <property type="entry name" value="YqaJ_viral_recombinase"/>
</dbReference>
<keyword evidence="1" id="KW-0175">Coiled coil</keyword>
<dbReference type="InterPro" id="IPR051703">
    <property type="entry name" value="NF-kappa-B_Signaling_Reg"/>
</dbReference>
<dbReference type="Gene3D" id="3.90.320.10">
    <property type="match status" value="1"/>
</dbReference>
<dbReference type="PANTHER" id="PTHR46609:SF6">
    <property type="entry name" value="EXONUCLEASE, PHAGE-TYPE_RECB, C-TERMINAL DOMAIN-CONTAINING PROTEIN-RELATED"/>
    <property type="match status" value="1"/>
</dbReference>
<evidence type="ECO:0000259" key="2">
    <source>
        <dbReference type="Pfam" id="PF09588"/>
    </source>
</evidence>
<dbReference type="Pfam" id="PF09588">
    <property type="entry name" value="YqaJ"/>
    <property type="match status" value="1"/>
</dbReference>
<reference evidence="3 4" key="1">
    <citation type="journal article" date="2012" name="J. Bacteriol.">
        <title>Draft genome sequence of the cyanide-utilizing bacterium Pseudomonas fluorescens strain NCIMB 11764.</title>
        <authorList>
            <person name="Vilo C.A."/>
            <person name="Benedik M.J."/>
            <person name="Kunz D.A."/>
            <person name="Dong Q."/>
        </authorList>
    </citation>
    <scope>NUCLEOTIDE SEQUENCE [LARGE SCALE GENOMIC DNA]</scope>
    <source>
        <strain evidence="3 4">NCIMB 11764</strain>
    </source>
</reference>
<sequence>MATQTLQNPSSKPRPALRLVGTKELPREDWLAVRKQGIGSSDAAAAVGLNPYKSQLELWLEKTGRDSSLLKLDHNDEESPAYWGNILEPIVATHYTKRSGHRVRWINAVLQHPDPKLPWMLANIDREVIGTDNVQILECKTAGINGARLWKEGVPEYVQLQVMHQLAVTGKQAADVAVLLGGQHLEIHRIERDESMIARLIDLERLFWDYVVSDTPPPADGTASAESALRCLYPEDNGQTLDFSQHTELASTYLELKAIRQSIAQQETREAQLKQALQQAMGTATRAEFAEGYISWKKSKDSTGLDVEQMLKDKPYLQARYPKIKTGSRRFMIG</sequence>
<accession>A0A0K1QQK1</accession>
<feature type="domain" description="YqaJ viral recombinase" evidence="2">
    <location>
        <begin position="29"/>
        <end position="172"/>
    </location>
</feature>